<comment type="pathway">
    <text evidence="1">Amino-acid biosynthesis; L-histidine biosynthesis; L-histidine from 5-phospho-alpha-D-ribose 1-diphosphate: step 5/9.</text>
</comment>
<dbReference type="Pfam" id="PF00977">
    <property type="entry name" value="His_biosynth"/>
    <property type="match status" value="1"/>
</dbReference>
<comment type="catalytic activity">
    <reaction evidence="6">
        <text>5-[(5-phospho-1-deoxy-D-ribulos-1-ylimino)methylamino]-1-(5-phospho-beta-D-ribosyl)imidazole-4-carboxamide + L-glutamine = D-erythro-1-(imidazol-4-yl)glycerol 3-phosphate + 5-amino-1-(5-phospho-beta-D-ribosyl)imidazole-4-carboxamide + L-glutamate + H(+)</text>
        <dbReference type="Rhea" id="RHEA:24793"/>
        <dbReference type="ChEBI" id="CHEBI:15378"/>
        <dbReference type="ChEBI" id="CHEBI:29985"/>
        <dbReference type="ChEBI" id="CHEBI:58278"/>
        <dbReference type="ChEBI" id="CHEBI:58359"/>
        <dbReference type="ChEBI" id="CHEBI:58475"/>
        <dbReference type="ChEBI" id="CHEBI:58525"/>
        <dbReference type="EC" id="4.3.2.10"/>
    </reaction>
</comment>
<dbReference type="GO" id="GO:0000107">
    <property type="term" value="F:imidazoleglycerol-phosphate synthase activity"/>
    <property type="evidence" value="ECO:0007669"/>
    <property type="project" value="InterPro"/>
</dbReference>
<dbReference type="InterPro" id="IPR050064">
    <property type="entry name" value="IGPS_HisA/HisF"/>
</dbReference>
<evidence type="ECO:0000256" key="3">
    <source>
        <dbReference type="ARBA" id="ARBA00022605"/>
    </source>
</evidence>
<dbReference type="InterPro" id="IPR011060">
    <property type="entry name" value="RibuloseP-bd_barrel"/>
</dbReference>
<evidence type="ECO:0000313" key="7">
    <source>
        <dbReference type="EMBL" id="KKN42527.1"/>
    </source>
</evidence>
<dbReference type="CDD" id="cd04731">
    <property type="entry name" value="HisF"/>
    <property type="match status" value="1"/>
</dbReference>
<dbReference type="SUPFAM" id="SSF51366">
    <property type="entry name" value="Ribulose-phoshate binding barrel"/>
    <property type="match status" value="1"/>
</dbReference>
<sequence length="253" mass="27856">MIAKRLIPIFLLKGKRLVKGTNFKNFIDVGDPLSQAMIYNAQGAEEIVIVDIEASLENRIIDTSIINSMIRICRLPIAAGGGIRDLQGARKCFAAGADKIVVNTHALLNPKLIRELADEFGSQSVLVSIDVRKDNFGTYNVYTNSGTKKLDQNFNSILKKVIENGAGEIILTSIDREGSLKGFDYYLYKSVRELIPVPFIASGGAGCYADIVKIFSQTDVDASGIGKMLFLRDYDIVKIKSYLKGKKVKVREA</sequence>
<dbReference type="UniPathway" id="UPA00031">
    <property type="reaction ID" value="UER00010"/>
</dbReference>
<evidence type="ECO:0000256" key="2">
    <source>
        <dbReference type="ARBA" id="ARBA00012809"/>
    </source>
</evidence>
<proteinExistence type="predicted"/>
<dbReference type="InterPro" id="IPR006062">
    <property type="entry name" value="His_biosynth"/>
</dbReference>
<dbReference type="EC" id="4.3.2.10" evidence="2"/>
<dbReference type="GO" id="GO:0000105">
    <property type="term" value="P:L-histidine biosynthetic process"/>
    <property type="evidence" value="ECO:0007669"/>
    <property type="project" value="UniProtKB-UniPathway"/>
</dbReference>
<evidence type="ECO:0000256" key="1">
    <source>
        <dbReference type="ARBA" id="ARBA00005091"/>
    </source>
</evidence>
<protein>
    <recommendedName>
        <fullName evidence="2">imidazole glycerol-phosphate synthase</fullName>
        <ecNumber evidence="2">4.3.2.10</ecNumber>
    </recommendedName>
</protein>
<keyword evidence="5" id="KW-0456">Lyase</keyword>
<dbReference type="PANTHER" id="PTHR21235:SF2">
    <property type="entry name" value="IMIDAZOLE GLYCEROL PHOSPHATE SYNTHASE HISHF"/>
    <property type="match status" value="1"/>
</dbReference>
<name>A0A0F9R028_9ZZZZ</name>
<dbReference type="PANTHER" id="PTHR21235">
    <property type="entry name" value="IMIDAZOLE GLYCEROL PHOSPHATE SYNTHASE SUBUNIT HISF/H IGP SYNTHASE SUBUNIT HISF/H"/>
    <property type="match status" value="1"/>
</dbReference>
<evidence type="ECO:0000256" key="6">
    <source>
        <dbReference type="ARBA" id="ARBA00047838"/>
    </source>
</evidence>
<dbReference type="AlphaFoldDB" id="A0A0F9R028"/>
<organism evidence="7">
    <name type="scientific">marine sediment metagenome</name>
    <dbReference type="NCBI Taxonomy" id="412755"/>
    <lineage>
        <taxon>unclassified sequences</taxon>
        <taxon>metagenomes</taxon>
        <taxon>ecological metagenomes</taxon>
    </lineage>
</organism>
<dbReference type="InterPro" id="IPR013785">
    <property type="entry name" value="Aldolase_TIM"/>
</dbReference>
<dbReference type="EMBL" id="LAZR01001575">
    <property type="protein sequence ID" value="KKN42527.1"/>
    <property type="molecule type" value="Genomic_DNA"/>
</dbReference>
<gene>
    <name evidence="7" type="ORF">LCGC14_0712500</name>
</gene>
<comment type="caution">
    <text evidence="7">The sequence shown here is derived from an EMBL/GenBank/DDBJ whole genome shotgun (WGS) entry which is preliminary data.</text>
</comment>
<keyword evidence="4" id="KW-0368">Histidine biosynthesis</keyword>
<dbReference type="InterPro" id="IPR004651">
    <property type="entry name" value="HisF"/>
</dbReference>
<accession>A0A0F9R028</accession>
<evidence type="ECO:0000256" key="5">
    <source>
        <dbReference type="ARBA" id="ARBA00023239"/>
    </source>
</evidence>
<dbReference type="Gene3D" id="3.20.20.70">
    <property type="entry name" value="Aldolase class I"/>
    <property type="match status" value="1"/>
</dbReference>
<evidence type="ECO:0000256" key="4">
    <source>
        <dbReference type="ARBA" id="ARBA00023102"/>
    </source>
</evidence>
<reference evidence="7" key="1">
    <citation type="journal article" date="2015" name="Nature">
        <title>Complex archaea that bridge the gap between prokaryotes and eukaryotes.</title>
        <authorList>
            <person name="Spang A."/>
            <person name="Saw J.H."/>
            <person name="Jorgensen S.L."/>
            <person name="Zaremba-Niedzwiedzka K."/>
            <person name="Martijn J."/>
            <person name="Lind A.E."/>
            <person name="van Eijk R."/>
            <person name="Schleper C."/>
            <person name="Guy L."/>
            <person name="Ettema T.J."/>
        </authorList>
    </citation>
    <scope>NUCLEOTIDE SEQUENCE</scope>
</reference>
<dbReference type="GO" id="GO:0016829">
    <property type="term" value="F:lyase activity"/>
    <property type="evidence" value="ECO:0007669"/>
    <property type="project" value="UniProtKB-KW"/>
</dbReference>
<keyword evidence="3" id="KW-0028">Amino-acid biosynthesis</keyword>